<evidence type="ECO:0000256" key="4">
    <source>
        <dbReference type="SAM" id="MobiDB-lite"/>
    </source>
</evidence>
<evidence type="ECO:0000259" key="5">
    <source>
        <dbReference type="PROSITE" id="PS50600"/>
    </source>
</evidence>
<dbReference type="GO" id="GO:0008234">
    <property type="term" value="F:cysteine-type peptidase activity"/>
    <property type="evidence" value="ECO:0007669"/>
    <property type="project" value="InterPro"/>
</dbReference>
<reference evidence="6" key="1">
    <citation type="submission" date="2021-03" db="EMBL/GenBank/DDBJ databases">
        <authorList>
            <person name="Bekaert M."/>
        </authorList>
    </citation>
    <scope>NUCLEOTIDE SEQUENCE</scope>
</reference>
<protein>
    <recommendedName>
        <fullName evidence="5">Ubiquitin-like protease family profile domain-containing protein</fullName>
    </recommendedName>
</protein>
<gene>
    <name evidence="6" type="ORF">MEDL_20282</name>
</gene>
<keyword evidence="2" id="KW-0645">Protease</keyword>
<evidence type="ECO:0000256" key="2">
    <source>
        <dbReference type="ARBA" id="ARBA00022670"/>
    </source>
</evidence>
<evidence type="ECO:0000313" key="7">
    <source>
        <dbReference type="Proteomes" id="UP000683360"/>
    </source>
</evidence>
<keyword evidence="3" id="KW-0378">Hydrolase</keyword>
<dbReference type="EMBL" id="CAJPWZ010001034">
    <property type="protein sequence ID" value="CAG2205909.1"/>
    <property type="molecule type" value="Genomic_DNA"/>
</dbReference>
<comment type="similarity">
    <text evidence="1">Belongs to the peptidase C48 family.</text>
</comment>
<dbReference type="InterPro" id="IPR038765">
    <property type="entry name" value="Papain-like_cys_pep_sf"/>
</dbReference>
<sequence>MSSLGPFADHFNIHCKTLKNGTLAEHKPWRINENHEHESKDPESLQETERKHKTLEDDRDIKTPTEGFELKLMNRKIHLPTKESLLKPKVITPNKVQIEYTKQKQKQQFYYNQGTKDLQTFKNGDTSVETRIPCLCLSNSSCLDTLALIAENSNFMSPQKRNIIERLQAYGIVKVSDNNEDELVYLLRNVPTSGGKLFVGELLQYLLKQFPSEQRRIYGVGTIRVACCNNCDISTQIQAHEPMIGLALLLANEGVAIQTFCQNCQKSVEAKETITSVGNLLMIEINEEDKWTFNNNQIEISSSLNVIHSYESVIYKIIACYFPTNMNAIICAKGNLLFVEDSRVVQELPNTDIKQYIKGKRVIIYCDKEKTIPTEQVNKHENKSFFQMFLLENIEQTFSPVLSPREFDKLTMFPGEVEFKGLKLDKLEMKRFLNGWLTDKHIDIYVASIMEQYQRKDIKVLPAAWFKEKISLHHTMEQYDKVMEKSCLLIPVNIDDQHWVLLSILPTEKRIVYMDPLGKYCV</sequence>
<dbReference type="GO" id="GO:0006508">
    <property type="term" value="P:proteolysis"/>
    <property type="evidence" value="ECO:0007669"/>
    <property type="project" value="UniProtKB-KW"/>
</dbReference>
<dbReference type="SUPFAM" id="SSF54001">
    <property type="entry name" value="Cysteine proteinases"/>
    <property type="match status" value="1"/>
</dbReference>
<evidence type="ECO:0000313" key="6">
    <source>
        <dbReference type="EMBL" id="CAG2205909.1"/>
    </source>
</evidence>
<feature type="region of interest" description="Disordered" evidence="4">
    <location>
        <begin position="29"/>
        <end position="62"/>
    </location>
</feature>
<evidence type="ECO:0000256" key="1">
    <source>
        <dbReference type="ARBA" id="ARBA00005234"/>
    </source>
</evidence>
<evidence type="ECO:0000256" key="3">
    <source>
        <dbReference type="ARBA" id="ARBA00022801"/>
    </source>
</evidence>
<comment type="caution">
    <text evidence="6">The sequence shown here is derived from an EMBL/GenBank/DDBJ whole genome shotgun (WGS) entry which is preliminary data.</text>
</comment>
<accession>A0A8S3RDB1</accession>
<dbReference type="Pfam" id="PF02902">
    <property type="entry name" value="Peptidase_C48"/>
    <property type="match status" value="1"/>
</dbReference>
<dbReference type="Proteomes" id="UP000683360">
    <property type="component" value="Unassembled WGS sequence"/>
</dbReference>
<dbReference type="AlphaFoldDB" id="A0A8S3RDB1"/>
<proteinExistence type="inferred from homology"/>
<name>A0A8S3RDB1_MYTED</name>
<dbReference type="PROSITE" id="PS50600">
    <property type="entry name" value="ULP_PROTEASE"/>
    <property type="match status" value="1"/>
</dbReference>
<dbReference type="Gene3D" id="3.40.395.10">
    <property type="entry name" value="Adenoviral Proteinase, Chain A"/>
    <property type="match status" value="1"/>
</dbReference>
<organism evidence="6 7">
    <name type="scientific">Mytilus edulis</name>
    <name type="common">Blue mussel</name>
    <dbReference type="NCBI Taxonomy" id="6550"/>
    <lineage>
        <taxon>Eukaryota</taxon>
        <taxon>Metazoa</taxon>
        <taxon>Spiralia</taxon>
        <taxon>Lophotrochozoa</taxon>
        <taxon>Mollusca</taxon>
        <taxon>Bivalvia</taxon>
        <taxon>Autobranchia</taxon>
        <taxon>Pteriomorphia</taxon>
        <taxon>Mytilida</taxon>
        <taxon>Mytiloidea</taxon>
        <taxon>Mytilidae</taxon>
        <taxon>Mytilinae</taxon>
        <taxon>Mytilus</taxon>
    </lineage>
</organism>
<feature type="domain" description="Ubiquitin-like protease family profile" evidence="5">
    <location>
        <begin position="417"/>
        <end position="522"/>
    </location>
</feature>
<keyword evidence="7" id="KW-1185">Reference proteome</keyword>
<dbReference type="InterPro" id="IPR003653">
    <property type="entry name" value="Peptidase_C48_C"/>
</dbReference>